<evidence type="ECO:0000313" key="3">
    <source>
        <dbReference type="EMBL" id="SHJ72057.1"/>
    </source>
</evidence>
<feature type="region of interest" description="Disordered" evidence="1">
    <location>
        <begin position="27"/>
        <end position="52"/>
    </location>
</feature>
<feature type="chain" id="PRO_5012974618" description="Lipoprotein" evidence="2">
    <location>
        <begin position="20"/>
        <end position="169"/>
    </location>
</feature>
<name>A0A1M6LLM6_9CLOT</name>
<keyword evidence="2" id="KW-0732">Signal</keyword>
<dbReference type="PROSITE" id="PS51257">
    <property type="entry name" value="PROKAR_LIPOPROTEIN"/>
    <property type="match status" value="1"/>
</dbReference>
<evidence type="ECO:0000256" key="1">
    <source>
        <dbReference type="SAM" id="MobiDB-lite"/>
    </source>
</evidence>
<accession>A0A1M6LLM6</accession>
<protein>
    <recommendedName>
        <fullName evidence="5">Lipoprotein</fullName>
    </recommendedName>
</protein>
<organism evidence="3 4">
    <name type="scientific">Clostridium amylolyticum</name>
    <dbReference type="NCBI Taxonomy" id="1121298"/>
    <lineage>
        <taxon>Bacteria</taxon>
        <taxon>Bacillati</taxon>
        <taxon>Bacillota</taxon>
        <taxon>Clostridia</taxon>
        <taxon>Eubacteriales</taxon>
        <taxon>Clostridiaceae</taxon>
        <taxon>Clostridium</taxon>
    </lineage>
</organism>
<evidence type="ECO:0008006" key="5">
    <source>
        <dbReference type="Google" id="ProtNLM"/>
    </source>
</evidence>
<dbReference type="OrthoDB" id="9892609at2"/>
<reference evidence="3 4" key="1">
    <citation type="submission" date="2016-11" db="EMBL/GenBank/DDBJ databases">
        <authorList>
            <person name="Jaros S."/>
            <person name="Januszkiewicz K."/>
            <person name="Wedrychowicz H."/>
        </authorList>
    </citation>
    <scope>NUCLEOTIDE SEQUENCE [LARGE SCALE GENOMIC DNA]</scope>
    <source>
        <strain evidence="3 4">DSM 21864</strain>
    </source>
</reference>
<dbReference type="AlphaFoldDB" id="A0A1M6LLM6"/>
<dbReference type="STRING" id="1121298.SAMN05444401_3693"/>
<proteinExistence type="predicted"/>
<feature type="compositionally biased region" description="Basic and acidic residues" evidence="1">
    <location>
        <begin position="42"/>
        <end position="52"/>
    </location>
</feature>
<feature type="signal peptide" evidence="2">
    <location>
        <begin position="1"/>
        <end position="19"/>
    </location>
</feature>
<keyword evidence="4" id="KW-1185">Reference proteome</keyword>
<dbReference type="Proteomes" id="UP000184080">
    <property type="component" value="Unassembled WGS sequence"/>
</dbReference>
<evidence type="ECO:0000256" key="2">
    <source>
        <dbReference type="SAM" id="SignalP"/>
    </source>
</evidence>
<evidence type="ECO:0000313" key="4">
    <source>
        <dbReference type="Proteomes" id="UP000184080"/>
    </source>
</evidence>
<dbReference type="EMBL" id="FQZO01000007">
    <property type="protein sequence ID" value="SHJ72057.1"/>
    <property type="molecule type" value="Genomic_DNA"/>
</dbReference>
<dbReference type="RefSeq" id="WP_073010192.1">
    <property type="nucleotide sequence ID" value="NZ_FQZO01000007.1"/>
</dbReference>
<sequence length="169" mass="19375">MKKIILPITLFIALTLAGCATKPKELQGNNDIASSQSQQDKNNNDNNKKSDNKAEEKVIENIYISKENNSSLDRKAMANYISKYDKSCKDDFVGKSEEFIMAKLGIPTYELSYTRKGSERDFNNKRYIYILKGEESSALYLVVKDKKVIDYRIDEFVGMNEDKIISIFQ</sequence>
<gene>
    <name evidence="3" type="ORF">SAMN05444401_3693</name>
</gene>